<evidence type="ECO:0000313" key="3">
    <source>
        <dbReference type="EMBL" id="CAC5407158.1"/>
    </source>
</evidence>
<dbReference type="Proteomes" id="UP000507470">
    <property type="component" value="Unassembled WGS sequence"/>
</dbReference>
<evidence type="ECO:0000256" key="2">
    <source>
        <dbReference type="SAM" id="Phobius"/>
    </source>
</evidence>
<proteinExistence type="predicted"/>
<feature type="region of interest" description="Disordered" evidence="1">
    <location>
        <begin position="317"/>
        <end position="354"/>
    </location>
</feature>
<name>A0A6J8DEP1_MYTCO</name>
<evidence type="ECO:0000256" key="1">
    <source>
        <dbReference type="SAM" id="MobiDB-lite"/>
    </source>
</evidence>
<keyword evidence="4" id="KW-1185">Reference proteome</keyword>
<reference evidence="3 4" key="1">
    <citation type="submission" date="2020-06" db="EMBL/GenBank/DDBJ databases">
        <authorList>
            <person name="Li R."/>
            <person name="Bekaert M."/>
        </authorList>
    </citation>
    <scope>NUCLEOTIDE SEQUENCE [LARGE SCALE GENOMIC DNA]</scope>
    <source>
        <strain evidence="4">wild</strain>
    </source>
</reference>
<dbReference type="EMBL" id="CACVKT020007362">
    <property type="protein sequence ID" value="CAC5407158.1"/>
    <property type="molecule type" value="Genomic_DNA"/>
</dbReference>
<dbReference type="OrthoDB" id="6079271at2759"/>
<accession>A0A6J8DEP1</accession>
<protein>
    <submittedName>
        <fullName evidence="3">Uncharacterized protein</fullName>
    </submittedName>
</protein>
<sequence length="448" mass="50937">MGAVKYCNDNDGVIYNDKDDIQKRLNNISIYSEVWAGQYKALSQWTVTWGCHKIPAIKSNTKFSVPRINQTECQNLCSGTEFFAIKEDTCVCLLPVDLQEKIDYSSCSCNECYKVMRHKIPNVTSSCNDDTKCLCMAAACIDRKIKLTSENCTYSFIVKCDDVNTSNSIYKTHVEAARFCTEKSSFLQWYKNDNCSVTMKTVQHWTSGTRVHYTYQVKRNDMPTLLPSFRCLKLTKSAKSEIYDACDNNGVVLPFFCKNDNMQADEVIKENDNTGVIAGSVAMVLLVVALSVLGLFLYKRRIDSKAYQSKSRNLDKTTNEFTTETKSDGPAARVRKGNRPLPIPLTGNMSLGDKPDEDENTYCRIASVFVDEPRKNFSNQCYNEMDFKGDTNSLEILHKENKQLDDNIEDDENFYSRIVSAVINEPTQNIANARNNEFQFKDENKSNL</sequence>
<keyword evidence="2" id="KW-0472">Membrane</keyword>
<evidence type="ECO:0000313" key="4">
    <source>
        <dbReference type="Proteomes" id="UP000507470"/>
    </source>
</evidence>
<gene>
    <name evidence="3" type="ORF">MCOR_40662</name>
</gene>
<keyword evidence="2" id="KW-0812">Transmembrane</keyword>
<feature type="transmembrane region" description="Helical" evidence="2">
    <location>
        <begin position="276"/>
        <end position="298"/>
    </location>
</feature>
<dbReference type="AlphaFoldDB" id="A0A6J8DEP1"/>
<keyword evidence="2" id="KW-1133">Transmembrane helix</keyword>
<feature type="compositionally biased region" description="Basic and acidic residues" evidence="1">
    <location>
        <begin position="317"/>
        <end position="327"/>
    </location>
</feature>
<organism evidence="3 4">
    <name type="scientific">Mytilus coruscus</name>
    <name type="common">Sea mussel</name>
    <dbReference type="NCBI Taxonomy" id="42192"/>
    <lineage>
        <taxon>Eukaryota</taxon>
        <taxon>Metazoa</taxon>
        <taxon>Spiralia</taxon>
        <taxon>Lophotrochozoa</taxon>
        <taxon>Mollusca</taxon>
        <taxon>Bivalvia</taxon>
        <taxon>Autobranchia</taxon>
        <taxon>Pteriomorphia</taxon>
        <taxon>Mytilida</taxon>
        <taxon>Mytiloidea</taxon>
        <taxon>Mytilidae</taxon>
        <taxon>Mytilinae</taxon>
        <taxon>Mytilus</taxon>
    </lineage>
</organism>